<evidence type="ECO:0000256" key="5">
    <source>
        <dbReference type="ARBA" id="ARBA00022884"/>
    </source>
</evidence>
<dbReference type="EMBL" id="FWFW01000003">
    <property type="protein sequence ID" value="SLN33523.1"/>
    <property type="molecule type" value="Genomic_DNA"/>
</dbReference>
<dbReference type="Gene3D" id="3.30.230.10">
    <property type="match status" value="1"/>
</dbReference>
<proteinExistence type="inferred from homology"/>
<dbReference type="EC" id="3.1.26.5" evidence="6 7"/>
<evidence type="ECO:0000256" key="1">
    <source>
        <dbReference type="ARBA" id="ARBA00022694"/>
    </source>
</evidence>
<dbReference type="InterPro" id="IPR020568">
    <property type="entry name" value="Ribosomal_Su5_D2-typ_SF"/>
</dbReference>
<dbReference type="GO" id="GO:0030677">
    <property type="term" value="C:ribonuclease P complex"/>
    <property type="evidence" value="ECO:0007669"/>
    <property type="project" value="TreeGrafter"/>
</dbReference>
<dbReference type="PANTHER" id="PTHR33992">
    <property type="entry name" value="RIBONUCLEASE P PROTEIN COMPONENT"/>
    <property type="match status" value="1"/>
</dbReference>
<keyword evidence="3 6" id="KW-0255">Endonuclease</keyword>
<comment type="subunit">
    <text evidence="6">Consists of a catalytic RNA component (M1 or rnpB) and a protein subunit.</text>
</comment>
<dbReference type="GO" id="GO:0001682">
    <property type="term" value="P:tRNA 5'-leader removal"/>
    <property type="evidence" value="ECO:0007669"/>
    <property type="project" value="UniProtKB-UniRule"/>
</dbReference>
<dbReference type="SUPFAM" id="SSF54211">
    <property type="entry name" value="Ribosomal protein S5 domain 2-like"/>
    <property type="match status" value="1"/>
</dbReference>
<evidence type="ECO:0000313" key="8">
    <source>
        <dbReference type="EMBL" id="SLN33523.1"/>
    </source>
</evidence>
<dbReference type="STRING" id="658057.SAMN04488032_106157"/>
<dbReference type="Pfam" id="PF00825">
    <property type="entry name" value="Ribonuclease_P"/>
    <property type="match status" value="1"/>
</dbReference>
<evidence type="ECO:0000256" key="3">
    <source>
        <dbReference type="ARBA" id="ARBA00022759"/>
    </source>
</evidence>
<keyword evidence="2 6" id="KW-0540">Nuclease</keyword>
<dbReference type="GO" id="GO:0004526">
    <property type="term" value="F:ribonuclease P activity"/>
    <property type="evidence" value="ECO:0007669"/>
    <property type="project" value="UniProtKB-UniRule"/>
</dbReference>
<sequence length="158" mass="17470">MTPPNAPMVMAPAEAKGSQSVDLSCQNHTIVTLQKRADFLRAARARRQGTSSLLLQGRMRAADEPKDGIRVGYTCSKKVGNAVKRNHAKRRLREAARAVISEFGREGWDYVLIGKAGDTSARPYHLLLKDLRYALRKVHGVSEKPSGPQPNRPQEGQK</sequence>
<dbReference type="GO" id="GO:0000049">
    <property type="term" value="F:tRNA binding"/>
    <property type="evidence" value="ECO:0007669"/>
    <property type="project" value="UniProtKB-UniRule"/>
</dbReference>
<accession>A0A1Y5S6R4</accession>
<comment type="similarity">
    <text evidence="6">Belongs to the RnpA family.</text>
</comment>
<gene>
    <name evidence="6 8" type="primary">rnpA</name>
    <name evidence="8" type="ORF">PAM7971_01396</name>
</gene>
<keyword evidence="9" id="KW-1185">Reference proteome</keyword>
<protein>
    <recommendedName>
        <fullName evidence="6 7">Ribonuclease P protein component</fullName>
        <shortName evidence="6">RNase P protein</shortName>
        <shortName evidence="6">RNaseP protein</shortName>
        <ecNumber evidence="6 7">3.1.26.5</ecNumber>
    </recommendedName>
    <alternativeName>
        <fullName evidence="6">Protein C5</fullName>
    </alternativeName>
</protein>
<evidence type="ECO:0000256" key="6">
    <source>
        <dbReference type="HAMAP-Rule" id="MF_00227"/>
    </source>
</evidence>
<organism evidence="8 9">
    <name type="scientific">Pacificibacter marinus</name>
    <dbReference type="NCBI Taxonomy" id="658057"/>
    <lineage>
        <taxon>Bacteria</taxon>
        <taxon>Pseudomonadati</taxon>
        <taxon>Pseudomonadota</taxon>
        <taxon>Alphaproteobacteria</taxon>
        <taxon>Rhodobacterales</taxon>
        <taxon>Roseobacteraceae</taxon>
        <taxon>Pacificibacter</taxon>
    </lineage>
</organism>
<dbReference type="InterPro" id="IPR000100">
    <property type="entry name" value="RNase_P"/>
</dbReference>
<dbReference type="RefSeq" id="WP_085848274.1">
    <property type="nucleotide sequence ID" value="NZ_FNZV01000006.1"/>
</dbReference>
<evidence type="ECO:0000256" key="4">
    <source>
        <dbReference type="ARBA" id="ARBA00022801"/>
    </source>
</evidence>
<dbReference type="NCBIfam" id="TIGR00188">
    <property type="entry name" value="rnpA"/>
    <property type="match status" value="1"/>
</dbReference>
<evidence type="ECO:0000256" key="7">
    <source>
        <dbReference type="NCBIfam" id="TIGR00188"/>
    </source>
</evidence>
<dbReference type="InterPro" id="IPR014721">
    <property type="entry name" value="Ribsml_uS5_D2-typ_fold_subgr"/>
</dbReference>
<keyword evidence="5 6" id="KW-0694">RNA-binding</keyword>
<keyword evidence="4 6" id="KW-0378">Hydrolase</keyword>
<dbReference type="GO" id="GO:0042781">
    <property type="term" value="F:3'-tRNA processing endoribonuclease activity"/>
    <property type="evidence" value="ECO:0007669"/>
    <property type="project" value="TreeGrafter"/>
</dbReference>
<name>A0A1Y5S6R4_9RHOB</name>
<keyword evidence="1 6" id="KW-0819">tRNA processing</keyword>
<comment type="catalytic activity">
    <reaction evidence="6">
        <text>Endonucleolytic cleavage of RNA, removing 5'-extranucleotides from tRNA precursor.</text>
        <dbReference type="EC" id="3.1.26.5"/>
    </reaction>
</comment>
<dbReference type="OrthoDB" id="9810867at2"/>
<dbReference type="HAMAP" id="MF_00227">
    <property type="entry name" value="RNase_P"/>
    <property type="match status" value="1"/>
</dbReference>
<dbReference type="Proteomes" id="UP000193307">
    <property type="component" value="Unassembled WGS sequence"/>
</dbReference>
<evidence type="ECO:0000256" key="2">
    <source>
        <dbReference type="ARBA" id="ARBA00022722"/>
    </source>
</evidence>
<dbReference type="AlphaFoldDB" id="A0A1Y5S6R4"/>
<dbReference type="PANTHER" id="PTHR33992:SF1">
    <property type="entry name" value="RIBONUCLEASE P PROTEIN COMPONENT"/>
    <property type="match status" value="1"/>
</dbReference>
<evidence type="ECO:0000313" key="9">
    <source>
        <dbReference type="Proteomes" id="UP000193307"/>
    </source>
</evidence>
<reference evidence="8 9" key="1">
    <citation type="submission" date="2017-03" db="EMBL/GenBank/DDBJ databases">
        <authorList>
            <person name="Afonso C.L."/>
            <person name="Miller P.J."/>
            <person name="Scott M.A."/>
            <person name="Spackman E."/>
            <person name="Goraichik I."/>
            <person name="Dimitrov K.M."/>
            <person name="Suarez D.L."/>
            <person name="Swayne D.E."/>
        </authorList>
    </citation>
    <scope>NUCLEOTIDE SEQUENCE [LARGE SCALE GENOMIC DNA]</scope>
    <source>
        <strain evidence="8 9">CECT 7971</strain>
    </source>
</reference>
<comment type="function">
    <text evidence="6">RNaseP catalyzes the removal of the 5'-leader sequence from pre-tRNA to produce the mature 5'-terminus. It can also cleave other RNA substrates such as 4.5S RNA. The protein component plays an auxiliary but essential role in vivo by binding to the 5'-leader sequence and broadening the substrate specificity of the ribozyme.</text>
</comment>